<feature type="domain" description="PDZ" evidence="2">
    <location>
        <begin position="280"/>
        <end position="368"/>
    </location>
</feature>
<dbReference type="SMART" id="SM00228">
    <property type="entry name" value="PDZ"/>
    <property type="match status" value="8"/>
</dbReference>
<feature type="domain" description="PDZ" evidence="2">
    <location>
        <begin position="1114"/>
        <end position="1197"/>
    </location>
</feature>
<evidence type="ECO:0000256" key="1">
    <source>
        <dbReference type="SAM" id="MobiDB-lite"/>
    </source>
</evidence>
<evidence type="ECO:0000313" key="4">
    <source>
        <dbReference type="Proteomes" id="UP000694541"/>
    </source>
</evidence>
<feature type="domain" description="PDZ" evidence="2">
    <location>
        <begin position="848"/>
        <end position="916"/>
    </location>
</feature>
<dbReference type="CDD" id="cd06672">
    <property type="entry name" value="PDZ8_MUPP1-PDZ7_PATJ-PDZ2_INAD-like"/>
    <property type="match status" value="1"/>
</dbReference>
<dbReference type="InterPro" id="IPR051342">
    <property type="entry name" value="PDZ_scaffold"/>
</dbReference>
<keyword evidence="4" id="KW-1185">Reference proteome</keyword>
<dbReference type="Proteomes" id="UP000694541">
    <property type="component" value="Unplaced"/>
</dbReference>
<dbReference type="Pfam" id="PF00595">
    <property type="entry name" value="PDZ"/>
    <property type="match status" value="8"/>
</dbReference>
<protein>
    <submittedName>
        <fullName evidence="3">Multiple PDZ domain crumbs cell polarity complex component</fullName>
    </submittedName>
</protein>
<dbReference type="FunFam" id="2.30.42.10:FF:000110">
    <property type="entry name" value="multiple PDZ domain protein isoform X2"/>
    <property type="match status" value="1"/>
</dbReference>
<dbReference type="CDD" id="cd06670">
    <property type="entry name" value="PDZ6_MUPP1-like"/>
    <property type="match status" value="1"/>
</dbReference>
<feature type="domain" description="PDZ" evidence="2">
    <location>
        <begin position="610"/>
        <end position="686"/>
    </location>
</feature>
<dbReference type="CDD" id="cd06673">
    <property type="entry name" value="PDZ10_MUPP1-PDZ8_PATJ-like"/>
    <property type="match status" value="1"/>
</dbReference>
<sequence length="1197" mass="129069">IASFFLQLSPEEGYVSAKEDCFFYTAQSLEEEGPADAALFHAELALVDSSEADLADESTFESQYSLENDVFEASVIALHGSACSGELNYSFSLPLSTPKVKRRMVLLMTNFDYKCEEAVLLDINILWHPVLLMEKRCPVSLEGSSTIPNSVKNMYEKTITIAKGNSSLGMTVSSNKDGSGMIVRSIIHGGSISRDGRIGVGDCILSINEESTTNLTNAQARAMLRRHSLIGPDIKSSPAPADDQALCYVITYVPAENLDEYRASLGQQTEGAVFSVFSYRVELWREPSKSLGISIVGGRGMGSRLSNGEVMRGIFIKHILEDSPAGKNGTLKTGDRIVEVDGIDLRDASHEQAVEAIRKAGNPVVFMVQSIISRPRNPSLLFLQNGLFCRPAVFSSTNPFADSSQFNTNKAFDQSDLEPEKTSLCNNLPLPPPSAFSGISCDVVQSSSSRVPEVVEKEDEFGYSWKKIMERYGNLLGELHMIELEKGRTGLGLSLAGNKDRSRMSVFVVGIDPNGAAGKDGRLQIADELLEINGQILYGKTHQNASSIIKCAPSKVKIIFIRNKDAVNQMAVCPAKSVEASQCTSGTLPHQEVKSIFSLVNVFYHFDKYSDQGGFGIAISEEDTINGVVIKSLTDHGAAAKDGRIKVGDQILAVDDEIVVGHPIEKFISLLKTSKTMVKLTINSAEMDRLTAAPVPSSTAPAERRNMQPPATVPSSNSPEPEAVKNTSRSSTPATLTSDPATCPIIPGCETTIDISKGRTGLGLSIVGGADTLLGAIIIHEVYEEGAASKDGRLWAGDQILEVNGTDLRNATHDEAINVLRQTPQKVRLTVYRDEAQYKEEDMYDVLNIELQKKPGKGLGLSIVGKRNDTGVFVSDIVKGGIADTDGRLMQGDQILTVNGEDVRNANQEAVAALLKVLVKEKVDKSEELRSRFFESFCFSDRVQTVTEMSVRMNLVWITLMESFLKMLMYLFFFKIYLTAASEIQGLRTVEIKKGPADSLGVSIAGGVGSPLGDVPIFIAMMHPNGVAAQTQKLRVGDRIVSICGTSTEGMTHSQAVSLLKNASGTVELQVVAGGEVSVITGQQQDPPTSNLSFASLTSTSVFQDDLGPPQYKTITLDRGPDGLGFSIVGGYGSPHGDLPIYVKTVFAKGAAAEDGRLKRGDQIIAVNGQSLEGVTHEEAVAILKRTKGTVTLTVLS</sequence>
<dbReference type="InterPro" id="IPR032078">
    <property type="entry name" value="MPDZ_u10"/>
</dbReference>
<dbReference type="CDD" id="cd06675">
    <property type="entry name" value="PDZ12_MUPP1-like"/>
    <property type="match status" value="1"/>
</dbReference>
<dbReference type="Ensembl" id="ENSANIT00000019891.1">
    <property type="protein sequence ID" value="ENSANIP00000019248.1"/>
    <property type="gene ID" value="ENSANIG00000012074.1"/>
</dbReference>
<reference evidence="3" key="1">
    <citation type="submission" date="2025-08" db="UniProtKB">
        <authorList>
            <consortium name="Ensembl"/>
        </authorList>
    </citation>
    <scope>IDENTIFICATION</scope>
</reference>
<dbReference type="PANTHER" id="PTHR19964">
    <property type="entry name" value="MULTIPLE PDZ DOMAIN PROTEIN"/>
    <property type="match status" value="1"/>
</dbReference>
<evidence type="ECO:0000313" key="3">
    <source>
        <dbReference type="Ensembl" id="ENSANIP00000019248.1"/>
    </source>
</evidence>
<feature type="compositionally biased region" description="Polar residues" evidence="1">
    <location>
        <begin position="713"/>
        <end position="740"/>
    </location>
</feature>
<dbReference type="FunFam" id="2.30.42.10:FF:000038">
    <property type="entry name" value="Multiple PDZ domain protein isoform X1"/>
    <property type="match status" value="1"/>
</dbReference>
<feature type="domain" description="PDZ" evidence="2">
    <location>
        <begin position="158"/>
        <end position="226"/>
    </location>
</feature>
<dbReference type="PROSITE" id="PS50106">
    <property type="entry name" value="PDZ"/>
    <property type="match status" value="8"/>
</dbReference>
<dbReference type="Gene3D" id="2.30.42.10">
    <property type="match status" value="8"/>
</dbReference>
<organism evidence="3 4">
    <name type="scientific">Accipiter nisus</name>
    <name type="common">Eurasian sparrowhawk</name>
    <dbReference type="NCBI Taxonomy" id="211598"/>
    <lineage>
        <taxon>Eukaryota</taxon>
        <taxon>Metazoa</taxon>
        <taxon>Chordata</taxon>
        <taxon>Craniata</taxon>
        <taxon>Vertebrata</taxon>
        <taxon>Euteleostomi</taxon>
        <taxon>Archelosauria</taxon>
        <taxon>Archosauria</taxon>
        <taxon>Dinosauria</taxon>
        <taxon>Saurischia</taxon>
        <taxon>Theropoda</taxon>
        <taxon>Coelurosauria</taxon>
        <taxon>Aves</taxon>
        <taxon>Neognathae</taxon>
        <taxon>Neoaves</taxon>
        <taxon>Telluraves</taxon>
        <taxon>Accipitrimorphae</taxon>
        <taxon>Accipitriformes</taxon>
        <taxon>Accipitridae</taxon>
        <taxon>Accipitrinae</taxon>
        <taxon>Accipiter</taxon>
    </lineage>
</organism>
<dbReference type="Pfam" id="PF16667">
    <property type="entry name" value="MPDZ_u10"/>
    <property type="match status" value="1"/>
</dbReference>
<dbReference type="SUPFAM" id="SSF50156">
    <property type="entry name" value="PDZ domain-like"/>
    <property type="match status" value="8"/>
</dbReference>
<dbReference type="FunFam" id="2.30.42.10:FF:000089">
    <property type="entry name" value="multiple PDZ domain protein isoform X1"/>
    <property type="match status" value="1"/>
</dbReference>
<feature type="domain" description="PDZ" evidence="2">
    <location>
        <begin position="481"/>
        <end position="564"/>
    </location>
</feature>
<feature type="compositionally biased region" description="Low complexity" evidence="1">
    <location>
        <begin position="691"/>
        <end position="701"/>
    </location>
</feature>
<dbReference type="InterPro" id="IPR036034">
    <property type="entry name" value="PDZ_sf"/>
</dbReference>
<proteinExistence type="predicted"/>
<dbReference type="CDD" id="cd10817">
    <property type="entry name" value="PDZ9_MUPP1-like"/>
    <property type="match status" value="1"/>
</dbReference>
<dbReference type="CDD" id="cd06674">
    <property type="entry name" value="PDZ11_MUPP1-PDZ9_PATJ-like"/>
    <property type="match status" value="1"/>
</dbReference>
<reference evidence="3" key="2">
    <citation type="submission" date="2025-09" db="UniProtKB">
        <authorList>
            <consortium name="Ensembl"/>
        </authorList>
    </citation>
    <scope>IDENTIFICATION</scope>
</reference>
<feature type="domain" description="PDZ" evidence="2">
    <location>
        <begin position="989"/>
        <end position="1075"/>
    </location>
</feature>
<feature type="domain" description="PDZ" evidence="2">
    <location>
        <begin position="752"/>
        <end position="835"/>
    </location>
</feature>
<accession>A0A8B9N8I7</accession>
<dbReference type="FunFam" id="2.30.42.10:FF:000051">
    <property type="entry name" value="Multiple PDZ domain protein isoform X1"/>
    <property type="match status" value="1"/>
</dbReference>
<dbReference type="CDD" id="cd06671">
    <property type="entry name" value="PDZ7_MUPP1-PD6_PATJ-like"/>
    <property type="match status" value="1"/>
</dbReference>
<dbReference type="PANTHER" id="PTHR19964:SF10">
    <property type="entry name" value="MULTIPLE PDZ DOMAIN PROTEIN"/>
    <property type="match status" value="1"/>
</dbReference>
<dbReference type="AlphaFoldDB" id="A0A8B9N8I7"/>
<feature type="region of interest" description="Disordered" evidence="1">
    <location>
        <begin position="691"/>
        <end position="741"/>
    </location>
</feature>
<evidence type="ECO:0000259" key="2">
    <source>
        <dbReference type="PROSITE" id="PS50106"/>
    </source>
</evidence>
<dbReference type="InterPro" id="IPR001478">
    <property type="entry name" value="PDZ"/>
</dbReference>
<name>A0A8B9N8I7_9AVES</name>
<dbReference type="CDD" id="cd06676">
    <property type="entry name" value="PDZ13_MUPP1-like"/>
    <property type="match status" value="1"/>
</dbReference>